<organism evidence="2 3">
    <name type="scientific">Medicago truncatula</name>
    <name type="common">Barrel medic</name>
    <name type="synonym">Medicago tribuloides</name>
    <dbReference type="NCBI Taxonomy" id="3880"/>
    <lineage>
        <taxon>Eukaryota</taxon>
        <taxon>Viridiplantae</taxon>
        <taxon>Streptophyta</taxon>
        <taxon>Embryophyta</taxon>
        <taxon>Tracheophyta</taxon>
        <taxon>Spermatophyta</taxon>
        <taxon>Magnoliopsida</taxon>
        <taxon>eudicotyledons</taxon>
        <taxon>Gunneridae</taxon>
        <taxon>Pentapetalae</taxon>
        <taxon>rosids</taxon>
        <taxon>fabids</taxon>
        <taxon>Fabales</taxon>
        <taxon>Fabaceae</taxon>
        <taxon>Papilionoideae</taxon>
        <taxon>50 kb inversion clade</taxon>
        <taxon>NPAAA clade</taxon>
        <taxon>Hologalegina</taxon>
        <taxon>IRL clade</taxon>
        <taxon>Trifolieae</taxon>
        <taxon>Medicago</taxon>
    </lineage>
</organism>
<evidence type="ECO:0000256" key="1">
    <source>
        <dbReference type="SAM" id="MobiDB-lite"/>
    </source>
</evidence>
<name>A0A396HHH4_MEDTR</name>
<dbReference type="AlphaFoldDB" id="A0A396HHH4"/>
<feature type="region of interest" description="Disordered" evidence="1">
    <location>
        <begin position="20"/>
        <end position="40"/>
    </location>
</feature>
<gene>
    <name evidence="2" type="ORF">MtrunA17_Chr6g0484321</name>
</gene>
<dbReference type="Proteomes" id="UP000265566">
    <property type="component" value="Chromosome 6"/>
</dbReference>
<evidence type="ECO:0000313" key="2">
    <source>
        <dbReference type="EMBL" id="RHN52790.1"/>
    </source>
</evidence>
<protein>
    <submittedName>
        <fullName evidence="2">Uncharacterized protein</fullName>
    </submittedName>
</protein>
<dbReference type="EMBL" id="PSQE01000006">
    <property type="protein sequence ID" value="RHN52790.1"/>
    <property type="molecule type" value="Genomic_DNA"/>
</dbReference>
<accession>A0A396HHH4</accession>
<comment type="caution">
    <text evidence="2">The sequence shown here is derived from an EMBL/GenBank/DDBJ whole genome shotgun (WGS) entry which is preliminary data.</text>
</comment>
<evidence type="ECO:0000313" key="3">
    <source>
        <dbReference type="Proteomes" id="UP000265566"/>
    </source>
</evidence>
<feature type="compositionally biased region" description="Low complexity" evidence="1">
    <location>
        <begin position="23"/>
        <end position="40"/>
    </location>
</feature>
<sequence>MSTGRIIFFSSQAHITHAKPCPTQASSSSISSFTQSLTQT</sequence>
<dbReference type="Gramene" id="rna37502">
    <property type="protein sequence ID" value="RHN52790.1"/>
    <property type="gene ID" value="gene37502"/>
</dbReference>
<proteinExistence type="predicted"/>
<reference evidence="3" key="1">
    <citation type="journal article" date="2018" name="Nat. Plants">
        <title>Whole-genome landscape of Medicago truncatula symbiotic genes.</title>
        <authorList>
            <person name="Pecrix Y."/>
            <person name="Staton S.E."/>
            <person name="Sallet E."/>
            <person name="Lelandais-Briere C."/>
            <person name="Moreau S."/>
            <person name="Carrere S."/>
            <person name="Blein T."/>
            <person name="Jardinaud M.F."/>
            <person name="Latrasse D."/>
            <person name="Zouine M."/>
            <person name="Zahm M."/>
            <person name="Kreplak J."/>
            <person name="Mayjonade B."/>
            <person name="Satge C."/>
            <person name="Perez M."/>
            <person name="Cauet S."/>
            <person name="Marande W."/>
            <person name="Chantry-Darmon C."/>
            <person name="Lopez-Roques C."/>
            <person name="Bouchez O."/>
            <person name="Berard A."/>
            <person name="Debelle F."/>
            <person name="Munos S."/>
            <person name="Bendahmane A."/>
            <person name="Berges H."/>
            <person name="Niebel A."/>
            <person name="Buitink J."/>
            <person name="Frugier F."/>
            <person name="Benhamed M."/>
            <person name="Crespi M."/>
            <person name="Gouzy J."/>
            <person name="Gamas P."/>
        </authorList>
    </citation>
    <scope>NUCLEOTIDE SEQUENCE [LARGE SCALE GENOMIC DNA]</scope>
    <source>
        <strain evidence="3">cv. Jemalong A17</strain>
    </source>
</reference>